<dbReference type="SUPFAM" id="SSF81383">
    <property type="entry name" value="F-box domain"/>
    <property type="match status" value="1"/>
</dbReference>
<dbReference type="PROSITE" id="PS50181">
    <property type="entry name" value="FBOX"/>
    <property type="match status" value="1"/>
</dbReference>
<dbReference type="OrthoDB" id="5985073at2759"/>
<accession>A0A8K0R0I4</accession>
<dbReference type="EMBL" id="JAGMVJ010000016">
    <property type="protein sequence ID" value="KAH7079797.1"/>
    <property type="molecule type" value="Genomic_DNA"/>
</dbReference>
<organism evidence="2 3">
    <name type="scientific">Paraphoma chrysanthemicola</name>
    <dbReference type="NCBI Taxonomy" id="798071"/>
    <lineage>
        <taxon>Eukaryota</taxon>
        <taxon>Fungi</taxon>
        <taxon>Dikarya</taxon>
        <taxon>Ascomycota</taxon>
        <taxon>Pezizomycotina</taxon>
        <taxon>Dothideomycetes</taxon>
        <taxon>Pleosporomycetidae</taxon>
        <taxon>Pleosporales</taxon>
        <taxon>Pleosporineae</taxon>
        <taxon>Phaeosphaeriaceae</taxon>
        <taxon>Paraphoma</taxon>
    </lineage>
</organism>
<sequence length="551" mass="64637">MDQLPQELHDQICGHLPLEDLRRVSYVSTTFRKSAEDQAEKHKSYSYEISNEKDRKEFVARYSGFRVRFLKNIYWEIFLPGPDIELPGSHENYQVCFESAEERHRRDTAFTEQIRTIFETLEAIERCAGHRNRGKFRLTIEVKDDFEDSNDYCMHRKHAQWRTFLLEPHSLPQVESIISLELVTKNSWAKLDYRIMIDLAGKLPNLEDLECRVGQDEWTPPYTEEEASQFLWEYDGPRRDTRHDFSKSVIPGVASNLQKAELDFLCRAAWEYADHVHQGKSMPNMVSPFSRDPFSSSLRILSYNLKELALRAQVDGSLFWPDDGSFPHWPNLENIYLMFHTVSPSGAWYFEEPQGEGRDSLGHEIDETHYPPNAQEDVMTDCDDIFESDKYFESWGDCQFRIYPNEAVLVPFLESFAKAAAQMPNLKQAVLWSPLRFSPDGDDELGPMLRYYEPPHQFYENHIAWGIAYETPGLPWGFSFSTKIEDRDCKARRIWWRVGEWRPSKQLHAAFQQIGCHRLGEDLQEDWSHEKYGSALVTLEYFELFTPEGRD</sequence>
<reference evidence="2" key="1">
    <citation type="journal article" date="2021" name="Nat. Commun.">
        <title>Genetic determinants of endophytism in the Arabidopsis root mycobiome.</title>
        <authorList>
            <person name="Mesny F."/>
            <person name="Miyauchi S."/>
            <person name="Thiergart T."/>
            <person name="Pickel B."/>
            <person name="Atanasova L."/>
            <person name="Karlsson M."/>
            <person name="Huettel B."/>
            <person name="Barry K.W."/>
            <person name="Haridas S."/>
            <person name="Chen C."/>
            <person name="Bauer D."/>
            <person name="Andreopoulos W."/>
            <person name="Pangilinan J."/>
            <person name="LaButti K."/>
            <person name="Riley R."/>
            <person name="Lipzen A."/>
            <person name="Clum A."/>
            <person name="Drula E."/>
            <person name="Henrissat B."/>
            <person name="Kohler A."/>
            <person name="Grigoriev I.V."/>
            <person name="Martin F.M."/>
            <person name="Hacquard S."/>
        </authorList>
    </citation>
    <scope>NUCLEOTIDE SEQUENCE</scope>
    <source>
        <strain evidence="2">MPI-SDFR-AT-0120</strain>
    </source>
</reference>
<dbReference type="Pfam" id="PF00646">
    <property type="entry name" value="F-box"/>
    <property type="match status" value="1"/>
</dbReference>
<evidence type="ECO:0000259" key="1">
    <source>
        <dbReference type="PROSITE" id="PS50181"/>
    </source>
</evidence>
<proteinExistence type="predicted"/>
<dbReference type="Proteomes" id="UP000813461">
    <property type="component" value="Unassembled WGS sequence"/>
</dbReference>
<dbReference type="AlphaFoldDB" id="A0A8K0R0I4"/>
<evidence type="ECO:0000313" key="3">
    <source>
        <dbReference type="Proteomes" id="UP000813461"/>
    </source>
</evidence>
<name>A0A8K0R0I4_9PLEO</name>
<feature type="domain" description="F-box" evidence="1">
    <location>
        <begin position="1"/>
        <end position="45"/>
    </location>
</feature>
<dbReference type="InterPro" id="IPR001810">
    <property type="entry name" value="F-box_dom"/>
</dbReference>
<gene>
    <name evidence="2" type="ORF">FB567DRAFT_129202</name>
</gene>
<comment type="caution">
    <text evidence="2">The sequence shown here is derived from an EMBL/GenBank/DDBJ whole genome shotgun (WGS) entry which is preliminary data.</text>
</comment>
<dbReference type="CDD" id="cd09917">
    <property type="entry name" value="F-box_SF"/>
    <property type="match status" value="1"/>
</dbReference>
<dbReference type="InterPro" id="IPR036047">
    <property type="entry name" value="F-box-like_dom_sf"/>
</dbReference>
<protein>
    <recommendedName>
        <fullName evidence="1">F-box domain-containing protein</fullName>
    </recommendedName>
</protein>
<keyword evidence="3" id="KW-1185">Reference proteome</keyword>
<evidence type="ECO:0000313" key="2">
    <source>
        <dbReference type="EMBL" id="KAH7079797.1"/>
    </source>
</evidence>